<accession>A0A5B2VC06</accession>
<dbReference type="RefSeq" id="WP_149819897.1">
    <property type="nucleotide sequence ID" value="NZ_VUOA01000032.1"/>
</dbReference>
<evidence type="ECO:0000256" key="2">
    <source>
        <dbReference type="ARBA" id="ARBA00023239"/>
    </source>
</evidence>
<dbReference type="GO" id="GO:0006751">
    <property type="term" value="P:glutathione catabolic process"/>
    <property type="evidence" value="ECO:0007669"/>
    <property type="project" value="InterPro"/>
</dbReference>
<dbReference type="GO" id="GO:0005737">
    <property type="term" value="C:cytoplasm"/>
    <property type="evidence" value="ECO:0007669"/>
    <property type="project" value="TreeGrafter"/>
</dbReference>
<evidence type="ECO:0000313" key="3">
    <source>
        <dbReference type="EMBL" id="KAA2235839.1"/>
    </source>
</evidence>
<name>A0A5B2VC06_9HYPH</name>
<dbReference type="CDD" id="cd06661">
    <property type="entry name" value="GGCT_like"/>
    <property type="match status" value="1"/>
</dbReference>
<dbReference type="Pfam" id="PF04752">
    <property type="entry name" value="ChaC"/>
    <property type="match status" value="1"/>
</dbReference>
<dbReference type="InterPro" id="IPR036568">
    <property type="entry name" value="GGCT-like_sf"/>
</dbReference>
<protein>
    <recommendedName>
        <fullName evidence="1">glutathione-specific gamma-glutamylcyclotransferase</fullName>
        <ecNumber evidence="1">4.3.2.7</ecNumber>
    </recommendedName>
</protein>
<dbReference type="OrthoDB" id="9795692at2"/>
<dbReference type="GO" id="GO:0016740">
    <property type="term" value="F:transferase activity"/>
    <property type="evidence" value="ECO:0007669"/>
    <property type="project" value="UniProtKB-KW"/>
</dbReference>
<comment type="caution">
    <text evidence="3">The sequence shown here is derived from an EMBL/GenBank/DDBJ whole genome shotgun (WGS) entry which is preliminary data.</text>
</comment>
<dbReference type="SUPFAM" id="SSF110857">
    <property type="entry name" value="Gamma-glutamyl cyclotransferase-like"/>
    <property type="match status" value="1"/>
</dbReference>
<evidence type="ECO:0000313" key="4">
    <source>
        <dbReference type="Proteomes" id="UP000323142"/>
    </source>
</evidence>
<dbReference type="Gene3D" id="3.10.490.10">
    <property type="entry name" value="Gamma-glutamyl cyclotransferase-like"/>
    <property type="match status" value="1"/>
</dbReference>
<keyword evidence="4" id="KW-1185">Reference proteome</keyword>
<dbReference type="PANTHER" id="PTHR12192">
    <property type="entry name" value="CATION TRANSPORT PROTEIN CHAC-RELATED"/>
    <property type="match status" value="1"/>
</dbReference>
<dbReference type="GO" id="GO:0061928">
    <property type="term" value="F:glutathione specific gamma-glutamylcyclotransferase activity"/>
    <property type="evidence" value="ECO:0007669"/>
    <property type="project" value="UniProtKB-EC"/>
</dbReference>
<dbReference type="EC" id="4.3.2.7" evidence="1"/>
<dbReference type="EMBL" id="VUOA01000032">
    <property type="protein sequence ID" value="KAA2235839.1"/>
    <property type="molecule type" value="Genomic_DNA"/>
</dbReference>
<dbReference type="Proteomes" id="UP000323142">
    <property type="component" value="Unassembled WGS sequence"/>
</dbReference>
<dbReference type="InterPro" id="IPR006840">
    <property type="entry name" value="ChaC"/>
</dbReference>
<dbReference type="PANTHER" id="PTHR12192:SF2">
    <property type="entry name" value="GLUTATHIONE-SPECIFIC GAMMA-GLUTAMYLCYCLOTRANSFERASE 2"/>
    <property type="match status" value="1"/>
</dbReference>
<reference evidence="3 4" key="1">
    <citation type="submission" date="2019-09" db="EMBL/GenBank/DDBJ databases">
        <title>Salinarimonas rosea gen. nov., sp. nov., a new member of the a-2 subgroup of the Proteobacteria.</title>
        <authorList>
            <person name="Liu J."/>
        </authorList>
    </citation>
    <scope>NUCLEOTIDE SEQUENCE [LARGE SCALE GENOMIC DNA]</scope>
    <source>
        <strain evidence="3 4">BN140002</strain>
    </source>
</reference>
<proteinExistence type="predicted"/>
<dbReference type="InterPro" id="IPR013024">
    <property type="entry name" value="GGCT-like"/>
</dbReference>
<dbReference type="AlphaFoldDB" id="A0A5B2VC06"/>
<gene>
    <name evidence="3" type="ORF">F0L46_17495</name>
</gene>
<organism evidence="3 4">
    <name type="scientific">Salinarimonas soli</name>
    <dbReference type="NCBI Taxonomy" id="1638099"/>
    <lineage>
        <taxon>Bacteria</taxon>
        <taxon>Pseudomonadati</taxon>
        <taxon>Pseudomonadota</taxon>
        <taxon>Alphaproteobacteria</taxon>
        <taxon>Hyphomicrobiales</taxon>
        <taxon>Salinarimonadaceae</taxon>
        <taxon>Salinarimonas</taxon>
    </lineage>
</organism>
<reference evidence="3 4" key="2">
    <citation type="submission" date="2019-09" db="EMBL/GenBank/DDBJ databases">
        <authorList>
            <person name="Jin C."/>
        </authorList>
    </citation>
    <scope>NUCLEOTIDE SEQUENCE [LARGE SCALE GENOMIC DNA]</scope>
    <source>
        <strain evidence="3 4">BN140002</strain>
    </source>
</reference>
<evidence type="ECO:0000256" key="1">
    <source>
        <dbReference type="ARBA" id="ARBA00012344"/>
    </source>
</evidence>
<keyword evidence="3" id="KW-0808">Transferase</keyword>
<keyword evidence="2" id="KW-0456">Lyase</keyword>
<sequence length="178" mass="19838">MDQDLWVFGYGSLMWRPGFPYRERRLATVTGYHRALCVLSHVHRGTPERPGLVLGLADGGTCRGVAFRVAALDRESTIAYLREREQVTAVYLEIETDAVLDDGRGVRALTYAVDVSHPQYAGDLDHAALLRHVRQGVGRSGANPDYVRSTYEHLVEIGVADPVLERLVRDLAEPALER</sequence>